<dbReference type="Pfam" id="PF15902">
    <property type="entry name" value="Sortilin-Vps10"/>
    <property type="match status" value="1"/>
</dbReference>
<dbReference type="AlphaFoldDB" id="A0A255Y4Y3"/>
<feature type="signal peptide" evidence="3">
    <location>
        <begin position="1"/>
        <end position="22"/>
    </location>
</feature>
<dbReference type="SUPFAM" id="SSF110296">
    <property type="entry name" value="Oligoxyloglucan reducing end-specific cellobiohydrolase"/>
    <property type="match status" value="2"/>
</dbReference>
<reference evidence="5 6" key="1">
    <citation type="submission" date="2017-07" db="EMBL/GenBank/DDBJ databases">
        <title>Sandarakinorhabdus cyanobacteriorum sp. nov., a novel bacterium isolated from cyanobacterial aggregates in a eutrophic lake.</title>
        <authorList>
            <person name="Cai H."/>
        </authorList>
    </citation>
    <scope>NUCLEOTIDE SEQUENCE [LARGE SCALE GENOMIC DNA]</scope>
    <source>
        <strain evidence="5 6">TH057</strain>
    </source>
</reference>
<dbReference type="Gene3D" id="2.130.10.10">
    <property type="entry name" value="YVTN repeat-like/Quinoprotein amine dehydrogenase"/>
    <property type="match status" value="5"/>
</dbReference>
<gene>
    <name evidence="5" type="ORF">CHU93_15660</name>
</gene>
<evidence type="ECO:0000256" key="3">
    <source>
        <dbReference type="SAM" id="SignalP"/>
    </source>
</evidence>
<evidence type="ECO:0000259" key="4">
    <source>
        <dbReference type="Pfam" id="PF15902"/>
    </source>
</evidence>
<accession>A0A255Y4Y3</accession>
<dbReference type="Proteomes" id="UP000216991">
    <property type="component" value="Unassembled WGS sequence"/>
</dbReference>
<keyword evidence="1" id="KW-0677">Repeat</keyword>
<feature type="compositionally biased region" description="Polar residues" evidence="2">
    <location>
        <begin position="534"/>
        <end position="553"/>
    </location>
</feature>
<dbReference type="OrthoDB" id="9764804at2"/>
<protein>
    <submittedName>
        <fullName evidence="5">Sialidase</fullName>
    </submittedName>
</protein>
<feature type="domain" description="Sortilin N-terminal" evidence="4">
    <location>
        <begin position="71"/>
        <end position="194"/>
    </location>
</feature>
<dbReference type="GO" id="GO:0010411">
    <property type="term" value="P:xyloglucan metabolic process"/>
    <property type="evidence" value="ECO:0007669"/>
    <property type="project" value="TreeGrafter"/>
</dbReference>
<dbReference type="InterPro" id="IPR031778">
    <property type="entry name" value="Sortilin_N"/>
</dbReference>
<name>A0A255Y4Y3_9SPHN</name>
<dbReference type="EMBL" id="NOXT01000125">
    <property type="protein sequence ID" value="OYQ24279.1"/>
    <property type="molecule type" value="Genomic_DNA"/>
</dbReference>
<keyword evidence="3" id="KW-0732">Signal</keyword>
<feature type="chain" id="PRO_5012513525" evidence="3">
    <location>
        <begin position="23"/>
        <end position="1070"/>
    </location>
</feature>
<dbReference type="InterPro" id="IPR052025">
    <property type="entry name" value="Xyloglucanase_GH74"/>
</dbReference>
<evidence type="ECO:0000256" key="1">
    <source>
        <dbReference type="ARBA" id="ARBA00022737"/>
    </source>
</evidence>
<evidence type="ECO:0000256" key="2">
    <source>
        <dbReference type="SAM" id="MobiDB-lite"/>
    </source>
</evidence>
<feature type="region of interest" description="Disordered" evidence="2">
    <location>
        <begin position="531"/>
        <end position="553"/>
    </location>
</feature>
<evidence type="ECO:0000313" key="6">
    <source>
        <dbReference type="Proteomes" id="UP000216991"/>
    </source>
</evidence>
<dbReference type="InterPro" id="IPR015943">
    <property type="entry name" value="WD40/YVTN_repeat-like_dom_sf"/>
</dbReference>
<dbReference type="PANTHER" id="PTHR43739:SF5">
    <property type="entry name" value="EXO-ALPHA-SIALIDASE"/>
    <property type="match status" value="1"/>
</dbReference>
<dbReference type="CDD" id="cd15482">
    <property type="entry name" value="Sialidase_non-viral"/>
    <property type="match status" value="1"/>
</dbReference>
<dbReference type="InterPro" id="IPR002860">
    <property type="entry name" value="BNR_rpt"/>
</dbReference>
<organism evidence="5 6">
    <name type="scientific">Sandarakinorhabdus cyanobacteriorum</name>
    <dbReference type="NCBI Taxonomy" id="1981098"/>
    <lineage>
        <taxon>Bacteria</taxon>
        <taxon>Pseudomonadati</taxon>
        <taxon>Pseudomonadota</taxon>
        <taxon>Alphaproteobacteria</taxon>
        <taxon>Sphingomonadales</taxon>
        <taxon>Sphingosinicellaceae</taxon>
        <taxon>Sandarakinorhabdus</taxon>
    </lineage>
</organism>
<dbReference type="RefSeq" id="WP_094475089.1">
    <property type="nucleotide sequence ID" value="NZ_NOXT01000125.1"/>
</dbReference>
<evidence type="ECO:0000313" key="5">
    <source>
        <dbReference type="EMBL" id="OYQ24279.1"/>
    </source>
</evidence>
<dbReference type="Pfam" id="PF02012">
    <property type="entry name" value="BNR"/>
    <property type="match status" value="1"/>
</dbReference>
<sequence length="1070" mass="115077">MTRFALLAGSALALAVAGPVLAADTPTAGISGLGIRNIGSAEMSGRIAAIAARAEDDGKLTIFVGAASGGVWKSEDGGTSFTPKFDRQPVQSIGAIALDPSNKRIVWVGTGESWTRNSVSVGNGIYKSTDGGDNWTLMGLPNVERITKIVVHPTNSDIVYACAPGALWSDSADRGLYKTTDGGKTWVQILKGANLSTGCSGVSLDPSNPDRILAGLWDFRRKGWSFRSGGDGPDAPSGSAMLVSNDGGKTWTNLDATSAKGLPKGPWGRIEVVHAPSKPERVYAVIEHAKTALYVSNDGGKTWEERDRSRNMVWRPFYFQKLVVDPTNADRLFKMNLRVIVSDNGGKSFTDTAGNSHADWHDVWVNPKNPSHLIGADDGGLWISYDGGSKWWHGMNLPISQFYHVAIDDKDPYQVYGGLQDNSSWVGDSEYPGGITNSRWENLYGGDGFWVLPDPASPDHVYAEYQGGNIAWINRKTLEQKAIQPKPGYKEKLRWNWNTPLALSPHDKSVLYMGSQYLHRTRDHGTTWERISPDLTTNNPLKQQQEKSGGITVDNSSAEMHTTIYSISESPKAAGTIWVGTDDGNVQVTTNGGTSWTNVTKALKLGPDNWVSWVEASVADANTAYVTVDRHMWGDFAPHVFVTRDGGKGFTRLAGPATAGVRGYAHVIKEDRVSPNILYLGTEFGLFISRDTGATWEEFRPGNFPAVAVRDIAQSKKGDDLVLATHGRGIWVIDDVSPLRALKAETLAANAVLIAGPPVEQRIQGNGGWSAGDAMYVGQNPSDGAVITYYQKARHVIGRMKLEIIGPDGNVVEELPTSKRKGLNRVVWSMRTKPPVVPPAASIAGNSIVGQRVLPGTYTVRLTKAGQVTDVPLTITTDARANFTLDDRKAQYDAAERVKALFRRMTGLTFGLVAMKAGAERAAADPAATPAAKKAALELAGKADALRKQVVATTEGGAITGEERLRENMDAAYGQIISTEGRPPAYAVARVDALEKELKEVEDAFAALKASKAAALNVELKAAGLAPISLAAVAVDLVPTGGQMTALGRGMIGGRYFGDFRQLAFPRKKR</sequence>
<keyword evidence="6" id="KW-1185">Reference proteome</keyword>
<comment type="caution">
    <text evidence="5">The sequence shown here is derived from an EMBL/GenBank/DDBJ whole genome shotgun (WGS) entry which is preliminary data.</text>
</comment>
<dbReference type="PANTHER" id="PTHR43739">
    <property type="entry name" value="XYLOGLUCANASE (EUROFUNG)"/>
    <property type="match status" value="1"/>
</dbReference>
<proteinExistence type="predicted"/>